<keyword evidence="3" id="KW-1185">Reference proteome</keyword>
<gene>
    <name evidence="2" type="ORF">QF118_00835</name>
</gene>
<name>A0ABY8QJE0_9RHOB</name>
<evidence type="ECO:0000313" key="3">
    <source>
        <dbReference type="Proteomes" id="UP001241605"/>
    </source>
</evidence>
<dbReference type="RefSeq" id="WP_282300747.1">
    <property type="nucleotide sequence ID" value="NZ_CP124616.1"/>
</dbReference>
<reference evidence="2 3" key="1">
    <citation type="submission" date="2023-05" db="EMBL/GenBank/DDBJ databases">
        <title>YMD87, complete Genome.</title>
        <authorList>
            <person name="Zhang J."/>
            <person name="Xu X."/>
        </authorList>
    </citation>
    <scope>NUCLEOTIDE SEQUENCE [LARGE SCALE GENOMIC DNA]</scope>
    <source>
        <strain evidence="2 3">YMD87</strain>
    </source>
</reference>
<proteinExistence type="predicted"/>
<organism evidence="2 3">
    <name type="scientific">Tropicibacter oceani</name>
    <dbReference type="NCBI Taxonomy" id="3058420"/>
    <lineage>
        <taxon>Bacteria</taxon>
        <taxon>Pseudomonadati</taxon>
        <taxon>Pseudomonadota</taxon>
        <taxon>Alphaproteobacteria</taxon>
        <taxon>Rhodobacterales</taxon>
        <taxon>Roseobacteraceae</taxon>
        <taxon>Tropicibacter</taxon>
    </lineage>
</organism>
<dbReference type="Proteomes" id="UP001241605">
    <property type="component" value="Chromosome"/>
</dbReference>
<evidence type="ECO:0000313" key="2">
    <source>
        <dbReference type="EMBL" id="WGW04116.1"/>
    </source>
</evidence>
<protein>
    <submittedName>
        <fullName evidence="2">Uncharacterized protein</fullName>
    </submittedName>
</protein>
<dbReference type="EMBL" id="CP124616">
    <property type="protein sequence ID" value="WGW04116.1"/>
    <property type="molecule type" value="Genomic_DNA"/>
</dbReference>
<sequence>MFAALAATNPACQNRFVQYLPEFLPQDPTLTCALPPDNVPVERSTPRNRTGAGQAGSHQKLGCLATETGCAPVQGETVCDASRRPPRP</sequence>
<accession>A0ABY8QJE0</accession>
<evidence type="ECO:0000256" key="1">
    <source>
        <dbReference type="SAM" id="MobiDB-lite"/>
    </source>
</evidence>
<feature type="region of interest" description="Disordered" evidence="1">
    <location>
        <begin position="36"/>
        <end position="58"/>
    </location>
</feature>